<proteinExistence type="predicted"/>
<comment type="caution">
    <text evidence="2">The sequence shown here is derived from an EMBL/GenBank/DDBJ whole genome shotgun (WGS) entry which is preliminary data.</text>
</comment>
<dbReference type="EMBL" id="JAGEVF010000001">
    <property type="protein sequence ID" value="MBO3115138.1"/>
    <property type="molecule type" value="Genomic_DNA"/>
</dbReference>
<gene>
    <name evidence="2" type="ORF">J4050_00170</name>
</gene>
<protein>
    <recommendedName>
        <fullName evidence="4">DUF4136 domain-containing protein</fullName>
    </recommendedName>
</protein>
<evidence type="ECO:0000256" key="1">
    <source>
        <dbReference type="SAM" id="SignalP"/>
    </source>
</evidence>
<accession>A0ABS3SXD0</accession>
<reference evidence="2 3" key="1">
    <citation type="submission" date="2021-03" db="EMBL/GenBank/DDBJ databases">
        <title>Winogradskyella sp. nov., isolated from costal sediment.</title>
        <authorList>
            <person name="Gao C."/>
        </authorList>
    </citation>
    <scope>NUCLEOTIDE SEQUENCE [LARGE SCALE GENOMIC DNA]</scope>
    <source>
        <strain evidence="2 3">DF17</strain>
    </source>
</reference>
<dbReference type="RefSeq" id="WP_208151920.1">
    <property type="nucleotide sequence ID" value="NZ_JAGEVF010000001.1"/>
</dbReference>
<organism evidence="2 3">
    <name type="scientific">Winogradskyella pelagia</name>
    <dbReference type="NCBI Taxonomy" id="2819984"/>
    <lineage>
        <taxon>Bacteria</taxon>
        <taxon>Pseudomonadati</taxon>
        <taxon>Bacteroidota</taxon>
        <taxon>Flavobacteriia</taxon>
        <taxon>Flavobacteriales</taxon>
        <taxon>Flavobacteriaceae</taxon>
        <taxon>Winogradskyella</taxon>
    </lineage>
</organism>
<sequence>MKKITIVLCCLIGVLSLQNCSSVKVLDAWKSDTVSSVKDNNFLVIARTSDKQARIAFENEIVSSMGKSGFSATPSFSKFASMNPERRPTEDEVNQFIDMIKKEGFNGIVLTVLKDYQEETRVTTDGGYYAGGNYYGYYPRYYGGFYGYYRHPMSMSTLGNYVEPTTTTSTSKIYVVETTVYDLDKTGEEQLVAVVTSKLDNPESASEIARDYVNKITKSLK</sequence>
<dbReference type="Proteomes" id="UP000676776">
    <property type="component" value="Unassembled WGS sequence"/>
</dbReference>
<keyword evidence="1" id="KW-0732">Signal</keyword>
<feature type="signal peptide" evidence="1">
    <location>
        <begin position="1"/>
        <end position="21"/>
    </location>
</feature>
<keyword evidence="3" id="KW-1185">Reference proteome</keyword>
<evidence type="ECO:0000313" key="2">
    <source>
        <dbReference type="EMBL" id="MBO3115138.1"/>
    </source>
</evidence>
<name>A0ABS3SXD0_9FLAO</name>
<evidence type="ECO:0000313" key="3">
    <source>
        <dbReference type="Proteomes" id="UP000676776"/>
    </source>
</evidence>
<evidence type="ECO:0008006" key="4">
    <source>
        <dbReference type="Google" id="ProtNLM"/>
    </source>
</evidence>
<feature type="chain" id="PRO_5046306946" description="DUF4136 domain-containing protein" evidence="1">
    <location>
        <begin position="22"/>
        <end position="221"/>
    </location>
</feature>